<comment type="function">
    <text evidence="6">Required for exosome-dependent processing of pre-rRNA and small nucleolar RNA (snRNA) precursors. Involved in processing of 35S pre-rRNA at the A0, A1 and A2 sites.</text>
</comment>
<comment type="caution">
    <text evidence="8">The sequence shown here is derived from an EMBL/GenBank/DDBJ whole genome shotgun (WGS) entry which is preliminary data.</text>
</comment>
<comment type="subcellular location">
    <subcellularLocation>
        <location evidence="1 6">Nucleus</location>
    </subcellularLocation>
</comment>
<name>A0AAJ0D5C2_9PEZI</name>
<evidence type="ECO:0000256" key="4">
    <source>
        <dbReference type="ARBA" id="ARBA00022884"/>
    </source>
</evidence>
<dbReference type="GO" id="GO:0000178">
    <property type="term" value="C:exosome (RNase complex)"/>
    <property type="evidence" value="ECO:0007669"/>
    <property type="project" value="TreeGrafter"/>
</dbReference>
<evidence type="ECO:0000256" key="5">
    <source>
        <dbReference type="ARBA" id="ARBA00023242"/>
    </source>
</evidence>
<feature type="compositionally biased region" description="Basic residues" evidence="7">
    <location>
        <begin position="222"/>
        <end position="235"/>
    </location>
</feature>
<evidence type="ECO:0000313" key="9">
    <source>
        <dbReference type="Proteomes" id="UP001271007"/>
    </source>
</evidence>
<dbReference type="InterPro" id="IPR011082">
    <property type="entry name" value="Exosome-assoc_fac/DNA_repair"/>
</dbReference>
<dbReference type="GO" id="GO:0010468">
    <property type="term" value="P:regulation of gene expression"/>
    <property type="evidence" value="ECO:0007669"/>
    <property type="project" value="TreeGrafter"/>
</dbReference>
<dbReference type="GO" id="GO:0000460">
    <property type="term" value="P:maturation of 5.8S rRNA"/>
    <property type="evidence" value="ECO:0007669"/>
    <property type="project" value="TreeGrafter"/>
</dbReference>
<feature type="compositionally biased region" description="Acidic residues" evidence="7">
    <location>
        <begin position="179"/>
        <end position="190"/>
    </location>
</feature>
<accession>A0AAJ0D5C2</accession>
<keyword evidence="4 6" id="KW-0694">RNA-binding</keyword>
<dbReference type="Pfam" id="PF04000">
    <property type="entry name" value="Sas10_Utp3"/>
    <property type="match status" value="1"/>
</dbReference>
<dbReference type="GO" id="GO:0003677">
    <property type="term" value="F:DNA binding"/>
    <property type="evidence" value="ECO:0007669"/>
    <property type="project" value="TreeGrafter"/>
</dbReference>
<reference evidence="8" key="1">
    <citation type="submission" date="2023-04" db="EMBL/GenBank/DDBJ databases">
        <title>Black Yeasts Isolated from many extreme environments.</title>
        <authorList>
            <person name="Coleine C."/>
            <person name="Stajich J.E."/>
            <person name="Selbmann L."/>
        </authorList>
    </citation>
    <scope>NUCLEOTIDE SEQUENCE</scope>
    <source>
        <strain evidence="8">CCFEE 5312</strain>
    </source>
</reference>
<keyword evidence="9" id="KW-1185">Reference proteome</keyword>
<evidence type="ECO:0000256" key="1">
    <source>
        <dbReference type="ARBA" id="ARBA00004123"/>
    </source>
</evidence>
<feature type="compositionally biased region" description="Basic and acidic residues" evidence="7">
    <location>
        <begin position="122"/>
        <end position="143"/>
    </location>
</feature>
<evidence type="ECO:0000256" key="3">
    <source>
        <dbReference type="ARBA" id="ARBA00022552"/>
    </source>
</evidence>
<dbReference type="PANTHER" id="PTHR15341">
    <property type="entry name" value="SUN-COR STEROID HORMONE RECEPTOR CO-REPRESSOR"/>
    <property type="match status" value="1"/>
</dbReference>
<organism evidence="8 9">
    <name type="scientific">Extremus antarcticus</name>
    <dbReference type="NCBI Taxonomy" id="702011"/>
    <lineage>
        <taxon>Eukaryota</taxon>
        <taxon>Fungi</taxon>
        <taxon>Dikarya</taxon>
        <taxon>Ascomycota</taxon>
        <taxon>Pezizomycotina</taxon>
        <taxon>Dothideomycetes</taxon>
        <taxon>Dothideomycetidae</taxon>
        <taxon>Mycosphaerellales</taxon>
        <taxon>Extremaceae</taxon>
        <taxon>Extremus</taxon>
    </lineage>
</organism>
<feature type="region of interest" description="Disordered" evidence="7">
    <location>
        <begin position="122"/>
        <end position="235"/>
    </location>
</feature>
<evidence type="ECO:0000256" key="6">
    <source>
        <dbReference type="RuleBase" id="RU368003"/>
    </source>
</evidence>
<protein>
    <recommendedName>
        <fullName evidence="6">Exosome complex protein</fullName>
    </recommendedName>
</protein>
<dbReference type="Proteomes" id="UP001271007">
    <property type="component" value="Unassembled WGS sequence"/>
</dbReference>
<evidence type="ECO:0000256" key="2">
    <source>
        <dbReference type="ARBA" id="ARBA00009154"/>
    </source>
</evidence>
<dbReference type="AlphaFoldDB" id="A0AAJ0D5C2"/>
<gene>
    <name evidence="8" type="ORF">LTR09_012262</name>
</gene>
<keyword evidence="3 6" id="KW-0698">rRNA processing</keyword>
<evidence type="ECO:0000313" key="8">
    <source>
        <dbReference type="EMBL" id="KAK3046237.1"/>
    </source>
</evidence>
<dbReference type="EMBL" id="JAWDJX010000104">
    <property type="protein sequence ID" value="KAK3046237.1"/>
    <property type="molecule type" value="Genomic_DNA"/>
</dbReference>
<keyword evidence="5 6" id="KW-0539">Nucleus</keyword>
<dbReference type="InterPro" id="IPR007146">
    <property type="entry name" value="Sas10/Utp3/C1D"/>
</dbReference>
<dbReference type="GO" id="GO:0005730">
    <property type="term" value="C:nucleolus"/>
    <property type="evidence" value="ECO:0007669"/>
    <property type="project" value="TreeGrafter"/>
</dbReference>
<proteinExistence type="inferred from homology"/>
<sequence>MDTADLHPLIEDLTGNISDLESSLAPLLKTSLSQSTSKLPLLDKAKLYVLATYAIESVLFSSLRLNGVDAKSHPVFQELARVKEYFAKIKLAEFGPEPRPTTLNREAAGRFVKHGLAGNERYDRDRADRVTREKAGAKRKLEEMGTGTHTRFEGVGKRIREMEGGGSTDVSEAERQTDGQDEDREEDEDERQQSTRPRKVPKSSKEALGALVGSGGNEQPKSKTRRKKKHRKAEE</sequence>
<evidence type="ECO:0000256" key="7">
    <source>
        <dbReference type="SAM" id="MobiDB-lite"/>
    </source>
</evidence>
<feature type="compositionally biased region" description="Basic and acidic residues" evidence="7">
    <location>
        <begin position="150"/>
        <end position="163"/>
    </location>
</feature>
<comment type="similarity">
    <text evidence="2 6">Belongs to the C1D family.</text>
</comment>
<dbReference type="GO" id="GO:0003723">
    <property type="term" value="F:RNA binding"/>
    <property type="evidence" value="ECO:0007669"/>
    <property type="project" value="UniProtKB-UniRule"/>
</dbReference>
<dbReference type="PANTHER" id="PTHR15341:SF3">
    <property type="entry name" value="NUCLEAR NUCLEIC ACID-BINDING PROTEIN C1D"/>
    <property type="match status" value="1"/>
</dbReference>